<dbReference type="OrthoDB" id="9805202at2"/>
<dbReference type="GO" id="GO:0046872">
    <property type="term" value="F:metal ion binding"/>
    <property type="evidence" value="ECO:0007669"/>
    <property type="project" value="UniProtKB-KW"/>
</dbReference>
<protein>
    <submittedName>
        <fullName evidence="8">Thiol oxidoreductase</fullName>
    </submittedName>
</protein>
<keyword evidence="6" id="KW-0732">Signal</keyword>
<evidence type="ECO:0000256" key="1">
    <source>
        <dbReference type="ARBA" id="ARBA00022617"/>
    </source>
</evidence>
<dbReference type="InterPro" id="IPR036909">
    <property type="entry name" value="Cyt_c-like_dom_sf"/>
</dbReference>
<keyword evidence="9" id="KW-1185">Reference proteome</keyword>
<feature type="domain" description="Cytochrome c" evidence="7">
    <location>
        <begin position="323"/>
        <end position="455"/>
    </location>
</feature>
<evidence type="ECO:0000313" key="8">
    <source>
        <dbReference type="EMBL" id="TNJ33530.1"/>
    </source>
</evidence>
<feature type="chain" id="PRO_5022713220" evidence="6">
    <location>
        <begin position="20"/>
        <end position="455"/>
    </location>
</feature>
<keyword evidence="3 4" id="KW-0408">Iron</keyword>
<dbReference type="PANTHER" id="PTHR30600:SF4">
    <property type="entry name" value="CYTOCHROME C DOMAIN-CONTAINING PROTEIN"/>
    <property type="match status" value="1"/>
</dbReference>
<keyword evidence="1 4" id="KW-0349">Heme</keyword>
<dbReference type="InterPro" id="IPR051395">
    <property type="entry name" value="Cytochrome_c_Peroxidase/MauG"/>
</dbReference>
<gene>
    <name evidence="8" type="ORF">E1B00_09220</name>
</gene>
<organism evidence="8 9">
    <name type="scientific">Arenimonas terrae</name>
    <dbReference type="NCBI Taxonomy" id="2546226"/>
    <lineage>
        <taxon>Bacteria</taxon>
        <taxon>Pseudomonadati</taxon>
        <taxon>Pseudomonadota</taxon>
        <taxon>Gammaproteobacteria</taxon>
        <taxon>Lysobacterales</taxon>
        <taxon>Lysobacteraceae</taxon>
        <taxon>Arenimonas</taxon>
    </lineage>
</organism>
<name>A0A5C4RQR7_9GAMM</name>
<dbReference type="AlphaFoldDB" id="A0A5C4RQR7"/>
<proteinExistence type="predicted"/>
<comment type="caution">
    <text evidence="8">The sequence shown here is derived from an EMBL/GenBank/DDBJ whole genome shotgun (WGS) entry which is preliminary data.</text>
</comment>
<dbReference type="Pfam" id="PF06537">
    <property type="entry name" value="DHOR"/>
    <property type="match status" value="1"/>
</dbReference>
<accession>A0A5C4RQR7</accession>
<dbReference type="EMBL" id="SMDR01000002">
    <property type="protein sequence ID" value="TNJ33530.1"/>
    <property type="molecule type" value="Genomic_DNA"/>
</dbReference>
<evidence type="ECO:0000256" key="3">
    <source>
        <dbReference type="ARBA" id="ARBA00023004"/>
    </source>
</evidence>
<reference evidence="8 9" key="1">
    <citation type="submission" date="2019-03" db="EMBL/GenBank/DDBJ databases">
        <title>Arenimonas daejeonensis sp. nov., isolated from compost.</title>
        <authorList>
            <person name="Jeon C.O."/>
        </authorList>
    </citation>
    <scope>NUCLEOTIDE SEQUENCE [LARGE SCALE GENOMIC DNA]</scope>
    <source>
        <strain evidence="8 9">R29</strain>
    </source>
</reference>
<dbReference type="GO" id="GO:0004130">
    <property type="term" value="F:cytochrome-c peroxidase activity"/>
    <property type="evidence" value="ECO:0007669"/>
    <property type="project" value="TreeGrafter"/>
</dbReference>
<keyword evidence="2 4" id="KW-0479">Metal-binding</keyword>
<dbReference type="Gene3D" id="1.10.760.10">
    <property type="entry name" value="Cytochrome c-like domain"/>
    <property type="match status" value="1"/>
</dbReference>
<feature type="region of interest" description="Disordered" evidence="5">
    <location>
        <begin position="119"/>
        <end position="139"/>
    </location>
</feature>
<evidence type="ECO:0000256" key="5">
    <source>
        <dbReference type="SAM" id="MobiDB-lite"/>
    </source>
</evidence>
<dbReference type="InterPro" id="IPR009056">
    <property type="entry name" value="Cyt_c-like_dom"/>
</dbReference>
<dbReference type="Proteomes" id="UP000305760">
    <property type="component" value="Unassembled WGS sequence"/>
</dbReference>
<sequence>MKNAVIAAFGLLMAGTLLAAVPVATPGGALTRALDNRDAFTRPAPGLTPRELRDFNFGNRVFNTNWAVAPASVDAFDGLGPVFNRVSCSGCHLRDGRGRPPVDGEDEMLSMLVRLSVPGTDGHGGPKPHPAYGDQLNDRAIPGVPAEGRARIEWRERAGRYPDGERYSLRAPRLVFEDLAFGPLGRRSLSSPRVAPGVPGMGLLEAIPEADLVARADPGDADGDGISGRANRVWNPATGRTELGRFGWKANAATVLAQSAGAAHGDMGLSSRIFPGENCATPQLACAAAVRGDGTDLRDAHLDKLVFYLQVLAVPDRRRVAPETEARGETLFAQVGCTGCHTPVQRTAPDALPRQLAGQSFMPYTDLLLHDMGPGLADGRGDFLADGREWRTAPLWGLGLVPVTNGHSFYLHDGRARSLEEAVLWHGGEAARSQQAFRRLAREDRQALLTFLRSL</sequence>
<dbReference type="GO" id="GO:0009055">
    <property type="term" value="F:electron transfer activity"/>
    <property type="evidence" value="ECO:0007669"/>
    <property type="project" value="InterPro"/>
</dbReference>
<evidence type="ECO:0000256" key="2">
    <source>
        <dbReference type="ARBA" id="ARBA00022723"/>
    </source>
</evidence>
<evidence type="ECO:0000259" key="7">
    <source>
        <dbReference type="PROSITE" id="PS51007"/>
    </source>
</evidence>
<dbReference type="SUPFAM" id="SSF46626">
    <property type="entry name" value="Cytochrome c"/>
    <property type="match status" value="1"/>
</dbReference>
<dbReference type="PANTHER" id="PTHR30600">
    <property type="entry name" value="CYTOCHROME C PEROXIDASE-RELATED"/>
    <property type="match status" value="1"/>
</dbReference>
<feature type="signal peptide" evidence="6">
    <location>
        <begin position="1"/>
        <end position="19"/>
    </location>
</feature>
<dbReference type="GO" id="GO:0020037">
    <property type="term" value="F:heme binding"/>
    <property type="evidence" value="ECO:0007669"/>
    <property type="project" value="InterPro"/>
</dbReference>
<dbReference type="PIRSF" id="PIRSF028099">
    <property type="entry name" value="DUF1111"/>
    <property type="match status" value="1"/>
</dbReference>
<evidence type="ECO:0000256" key="4">
    <source>
        <dbReference type="PROSITE-ProRule" id="PRU00433"/>
    </source>
</evidence>
<evidence type="ECO:0000256" key="6">
    <source>
        <dbReference type="SAM" id="SignalP"/>
    </source>
</evidence>
<dbReference type="PROSITE" id="PS51007">
    <property type="entry name" value="CYTC"/>
    <property type="match status" value="1"/>
</dbReference>
<dbReference type="InterPro" id="IPR010538">
    <property type="entry name" value="DHOR"/>
</dbReference>
<evidence type="ECO:0000313" key="9">
    <source>
        <dbReference type="Proteomes" id="UP000305760"/>
    </source>
</evidence>